<evidence type="ECO:0000313" key="2">
    <source>
        <dbReference type="Proteomes" id="UP000283523"/>
    </source>
</evidence>
<reference evidence="1 2" key="1">
    <citation type="submission" date="2018-08" db="EMBL/GenBank/DDBJ databases">
        <title>Fibrisoma montanum sp. nov., isolated from Danxia mountain soil.</title>
        <authorList>
            <person name="Huang Y."/>
        </authorList>
    </citation>
    <scope>NUCLEOTIDE SEQUENCE [LARGE SCALE GENOMIC DNA]</scope>
    <source>
        <strain evidence="1 2">HYT19</strain>
    </source>
</reference>
<accession>A0A418M6J0</accession>
<dbReference type="OrthoDB" id="9920370at2"/>
<sequence length="127" mass="14257">MLTKQQRKQLERLNAKHTIRAWATRLISVEGETCTVQVLGSSLILDGVRLYRATDEDTEPGTLLATPLPGSLVLIGTINNGEPLVLQITQTQSFTYEGQSFNLTFEDEVLTIKRPEQQPNFYSVHNL</sequence>
<dbReference type="Proteomes" id="UP000283523">
    <property type="component" value="Unassembled WGS sequence"/>
</dbReference>
<dbReference type="RefSeq" id="WP_119669169.1">
    <property type="nucleotide sequence ID" value="NZ_QXED01000005.1"/>
</dbReference>
<name>A0A418M6J0_9BACT</name>
<keyword evidence="2" id="KW-1185">Reference proteome</keyword>
<comment type="caution">
    <text evidence="1">The sequence shown here is derived from an EMBL/GenBank/DDBJ whole genome shotgun (WGS) entry which is preliminary data.</text>
</comment>
<dbReference type="EMBL" id="QXED01000005">
    <property type="protein sequence ID" value="RIV21375.1"/>
    <property type="molecule type" value="Genomic_DNA"/>
</dbReference>
<gene>
    <name evidence="1" type="ORF">DYU11_18385</name>
</gene>
<dbReference type="AlphaFoldDB" id="A0A418M6J0"/>
<proteinExistence type="predicted"/>
<organism evidence="1 2">
    <name type="scientific">Fibrisoma montanum</name>
    <dbReference type="NCBI Taxonomy" id="2305895"/>
    <lineage>
        <taxon>Bacteria</taxon>
        <taxon>Pseudomonadati</taxon>
        <taxon>Bacteroidota</taxon>
        <taxon>Cytophagia</taxon>
        <taxon>Cytophagales</taxon>
        <taxon>Spirosomataceae</taxon>
        <taxon>Fibrisoma</taxon>
    </lineage>
</organism>
<evidence type="ECO:0000313" key="1">
    <source>
        <dbReference type="EMBL" id="RIV21375.1"/>
    </source>
</evidence>
<protein>
    <submittedName>
        <fullName evidence="1">Uncharacterized protein</fullName>
    </submittedName>
</protein>